<comment type="caution">
    <text evidence="1">The sequence shown here is derived from an EMBL/GenBank/DDBJ whole genome shotgun (WGS) entry which is preliminary data.</text>
</comment>
<gene>
    <name evidence="1" type="ORF">J416_02084</name>
</gene>
<dbReference type="GO" id="GO:0008781">
    <property type="term" value="F:N-acylneuraminate cytidylyltransferase activity"/>
    <property type="evidence" value="ECO:0007669"/>
    <property type="project" value="TreeGrafter"/>
</dbReference>
<organism evidence="1 2">
    <name type="scientific">Gracilibacillus halophilus YIM-C55.5</name>
    <dbReference type="NCBI Taxonomy" id="1308866"/>
    <lineage>
        <taxon>Bacteria</taxon>
        <taxon>Bacillati</taxon>
        <taxon>Bacillota</taxon>
        <taxon>Bacilli</taxon>
        <taxon>Bacillales</taxon>
        <taxon>Bacillaceae</taxon>
        <taxon>Gracilibacillus</taxon>
    </lineage>
</organism>
<keyword evidence="2" id="KW-1185">Reference proteome</keyword>
<accession>N4WUV8</accession>
<dbReference type="InterPro" id="IPR029044">
    <property type="entry name" value="Nucleotide-diphossugar_trans"/>
</dbReference>
<dbReference type="PANTHER" id="PTHR21485">
    <property type="entry name" value="HAD SUPERFAMILY MEMBERS CMAS AND KDSC"/>
    <property type="match status" value="1"/>
</dbReference>
<dbReference type="Pfam" id="PF02348">
    <property type="entry name" value="CTP_transf_3"/>
    <property type="match status" value="1"/>
</dbReference>
<dbReference type="OrthoDB" id="9805604at2"/>
<protein>
    <submittedName>
        <fullName evidence="1">Acylneuraminate cytidylyltransferase</fullName>
    </submittedName>
</protein>
<dbReference type="RefSeq" id="WP_003463673.1">
    <property type="nucleotide sequence ID" value="NZ_APML01000006.1"/>
</dbReference>
<dbReference type="InterPro" id="IPR050793">
    <property type="entry name" value="CMP-NeuNAc_synthase"/>
</dbReference>
<dbReference type="Proteomes" id="UP000012283">
    <property type="component" value="Unassembled WGS sequence"/>
</dbReference>
<evidence type="ECO:0000313" key="1">
    <source>
        <dbReference type="EMBL" id="ENH98115.1"/>
    </source>
</evidence>
<dbReference type="STRING" id="1308866.J416_02084"/>
<evidence type="ECO:0000313" key="2">
    <source>
        <dbReference type="Proteomes" id="UP000012283"/>
    </source>
</evidence>
<keyword evidence="1" id="KW-0548">Nucleotidyltransferase</keyword>
<reference evidence="1 2" key="1">
    <citation type="submission" date="2013-03" db="EMBL/GenBank/DDBJ databases">
        <title>Draft genome sequence of Gracibacillus halophilus YIM-C55.5, a moderately halophilic and thermophilic organism from the Xiaochaidamu salt lake.</title>
        <authorList>
            <person name="Sugumar T."/>
            <person name="Polireddy D.R."/>
            <person name="Antony A."/>
            <person name="Madhava Y.R."/>
            <person name="Sivakumar N."/>
        </authorList>
    </citation>
    <scope>NUCLEOTIDE SEQUENCE [LARGE SCALE GENOMIC DNA]</scope>
    <source>
        <strain evidence="1 2">YIM-C55.5</strain>
    </source>
</reference>
<sequence>MNRIAIIPARSGSKGLPGKNIKKLNGKPLIAYTIEAAKNSNEFDEIIVSTDSQEYANISKSFGANVPFLRDNSLATDKSPTWDAVKEVLTWFQEKRNINFSTVCVLQPTSPLRDSHDIIKAFSVFKVKQAKSVVSVSEVDYNPNLTNILPDNHSLNGFISTDNEKKRRQELEEYYRLNGAIYIRRAEEILKDDPIYTEETYAYIMSKENSIDIDDYIDFLFAEVVMKYKEGSNCDK</sequence>
<dbReference type="PATRIC" id="fig|1308866.3.peg.422"/>
<dbReference type="InterPro" id="IPR003329">
    <property type="entry name" value="Cytidylyl_trans"/>
</dbReference>
<dbReference type="CDD" id="cd02513">
    <property type="entry name" value="CMP-NeuAc_Synthase"/>
    <property type="match status" value="1"/>
</dbReference>
<dbReference type="EMBL" id="APML01000006">
    <property type="protein sequence ID" value="ENH98115.1"/>
    <property type="molecule type" value="Genomic_DNA"/>
</dbReference>
<keyword evidence="1" id="KW-0808">Transferase</keyword>
<dbReference type="AlphaFoldDB" id="N4WUV8"/>
<dbReference type="PANTHER" id="PTHR21485:SF6">
    <property type="entry name" value="N-ACYLNEURAMINATE CYTIDYLYLTRANSFERASE-RELATED"/>
    <property type="match status" value="1"/>
</dbReference>
<dbReference type="SUPFAM" id="SSF53448">
    <property type="entry name" value="Nucleotide-diphospho-sugar transferases"/>
    <property type="match status" value="1"/>
</dbReference>
<dbReference type="Gene3D" id="3.90.550.10">
    <property type="entry name" value="Spore Coat Polysaccharide Biosynthesis Protein SpsA, Chain A"/>
    <property type="match status" value="1"/>
</dbReference>
<dbReference type="eggNOG" id="COG1083">
    <property type="taxonomic scope" value="Bacteria"/>
</dbReference>
<proteinExistence type="predicted"/>
<name>N4WUV8_9BACI</name>